<dbReference type="Proteomes" id="UP000494216">
    <property type="component" value="Unassembled WGS sequence"/>
</dbReference>
<evidence type="ECO:0000259" key="1">
    <source>
        <dbReference type="Pfam" id="PF06048"/>
    </source>
</evidence>
<dbReference type="AlphaFoldDB" id="A0A8S0XTM0"/>
<organism evidence="2 3">
    <name type="scientific">Candidatus Methylobacter favarea</name>
    <dbReference type="NCBI Taxonomy" id="2707345"/>
    <lineage>
        <taxon>Bacteria</taxon>
        <taxon>Pseudomonadati</taxon>
        <taxon>Pseudomonadota</taxon>
        <taxon>Gammaproteobacteria</taxon>
        <taxon>Methylococcales</taxon>
        <taxon>Methylococcaceae</taxon>
        <taxon>Methylobacter</taxon>
    </lineage>
</organism>
<name>A0A8S0XTM0_9GAMM</name>
<dbReference type="InterPro" id="IPR009270">
    <property type="entry name" value="DUF927"/>
</dbReference>
<reference evidence="2 3" key="1">
    <citation type="submission" date="2020-02" db="EMBL/GenBank/DDBJ databases">
        <authorList>
            <person name="Hogendoorn C."/>
        </authorList>
    </citation>
    <scope>NUCLEOTIDE SEQUENCE [LARGE SCALE GENOMIC DNA]</scope>
    <source>
        <strain evidence="2">METHB21</strain>
    </source>
</reference>
<sequence length="413" mass="45990">MATANAGGVCSGSTNKNEGATSATGGKESGAKLEVIEIPQRPCYGVYESFVAFQGSEDKKRRGVYYHGLKVNSKGEEMLFDEYICDPLYIDAGSCDSSDKNFGLLLRFINQRRRWAKWLMPLDMLAGGCEELRAELLGQGLKIDHHKRGHLPNYLQSQRPKKRLECALKVGWHGNVFVLPDQVIGRRDDIFFQTDHAVTAEYAQRGSLKDWQQHISRYCTGNAMLLFQASVGFAGPLLYKCHIDYAGFHIWGDSFQGKSTGHKIAGSIWGGEGFRKSWRATSNGLEAAAVLYNDNLLALDEMGDSDAREVNQVIYALGNGTGKQRANVRGTARHVHKWRIVLLSNGEKTLESHFQEKGLPVLKPGSPYACCRSPYSGAMARLTICMAWRTGGCFLIPYRKTQLTFTAWRALLF</sequence>
<evidence type="ECO:0000313" key="3">
    <source>
        <dbReference type="Proteomes" id="UP000494216"/>
    </source>
</evidence>
<proteinExistence type="predicted"/>
<gene>
    <name evidence="2" type="ORF">METHB2_50017</name>
</gene>
<dbReference type="Pfam" id="PF06048">
    <property type="entry name" value="DUF927"/>
    <property type="match status" value="1"/>
</dbReference>
<accession>A0A8S0XTM0</accession>
<feature type="domain" description="DUF927" evidence="1">
    <location>
        <begin position="60"/>
        <end position="335"/>
    </location>
</feature>
<dbReference type="RefSeq" id="WP_174626579.1">
    <property type="nucleotide sequence ID" value="NZ_CADCXN010000080.1"/>
</dbReference>
<dbReference type="EMBL" id="CADCXN010000080">
    <property type="protein sequence ID" value="CAA9891746.1"/>
    <property type="molecule type" value="Genomic_DNA"/>
</dbReference>
<comment type="caution">
    <text evidence="2">The sequence shown here is derived from an EMBL/GenBank/DDBJ whole genome shotgun (WGS) entry which is preliminary data.</text>
</comment>
<evidence type="ECO:0000313" key="2">
    <source>
        <dbReference type="EMBL" id="CAA9891746.1"/>
    </source>
</evidence>
<keyword evidence="3" id="KW-1185">Reference proteome</keyword>
<protein>
    <recommendedName>
        <fullName evidence="1">DUF927 domain-containing protein</fullName>
    </recommendedName>
</protein>